<name>A0ABM8W678_GIGMA</name>
<comment type="caution">
    <text evidence="1">The sequence shown here is derived from an EMBL/GenBank/DDBJ whole genome shotgun (WGS) entry which is preliminary data.</text>
</comment>
<accession>A0ABM8W678</accession>
<dbReference type="Proteomes" id="UP000789901">
    <property type="component" value="Unassembled WGS sequence"/>
</dbReference>
<organism evidence="1 2">
    <name type="scientific">Gigaspora margarita</name>
    <dbReference type="NCBI Taxonomy" id="4874"/>
    <lineage>
        <taxon>Eukaryota</taxon>
        <taxon>Fungi</taxon>
        <taxon>Fungi incertae sedis</taxon>
        <taxon>Mucoromycota</taxon>
        <taxon>Glomeromycotina</taxon>
        <taxon>Glomeromycetes</taxon>
        <taxon>Diversisporales</taxon>
        <taxon>Gigasporaceae</taxon>
        <taxon>Gigaspora</taxon>
    </lineage>
</organism>
<sequence>MATAVPKAAAVFPGIETENWTRWIDENYIYKHHGQPNPYYGNIDTATVDSDDSIKQHARERQNINNREYANKFNNKDRPTTYFSKSIGDNARQTFNNILDKPNDEIHYSSEEQY</sequence>
<gene>
    <name evidence="1" type="ORF">GMARGA_LOCUS3851</name>
</gene>
<reference evidence="1 2" key="1">
    <citation type="submission" date="2021-06" db="EMBL/GenBank/DDBJ databases">
        <authorList>
            <person name="Kallberg Y."/>
            <person name="Tangrot J."/>
            <person name="Rosling A."/>
        </authorList>
    </citation>
    <scope>NUCLEOTIDE SEQUENCE [LARGE SCALE GENOMIC DNA]</scope>
    <source>
        <strain evidence="1 2">120-4 pot B 10/14</strain>
    </source>
</reference>
<protein>
    <submittedName>
        <fullName evidence="1">3262_t:CDS:1</fullName>
    </submittedName>
</protein>
<evidence type="ECO:0000313" key="2">
    <source>
        <dbReference type="Proteomes" id="UP000789901"/>
    </source>
</evidence>
<keyword evidence="2" id="KW-1185">Reference proteome</keyword>
<proteinExistence type="predicted"/>
<evidence type="ECO:0000313" key="1">
    <source>
        <dbReference type="EMBL" id="CAG8535968.1"/>
    </source>
</evidence>
<dbReference type="EMBL" id="CAJVQB010001445">
    <property type="protein sequence ID" value="CAG8535968.1"/>
    <property type="molecule type" value="Genomic_DNA"/>
</dbReference>